<dbReference type="InterPro" id="IPR002347">
    <property type="entry name" value="SDR_fam"/>
</dbReference>
<evidence type="ECO:0000313" key="3">
    <source>
        <dbReference type="Proteomes" id="UP000825935"/>
    </source>
</evidence>
<keyword evidence="3" id="KW-1185">Reference proteome</keyword>
<keyword evidence="1" id="KW-1133">Transmembrane helix</keyword>
<name>A0A8T2RCN1_CERRI</name>
<reference evidence="2" key="1">
    <citation type="submission" date="2021-08" db="EMBL/GenBank/DDBJ databases">
        <title>WGS assembly of Ceratopteris richardii.</title>
        <authorList>
            <person name="Marchant D.B."/>
            <person name="Chen G."/>
            <person name="Jenkins J."/>
            <person name="Shu S."/>
            <person name="Leebens-Mack J."/>
            <person name="Grimwood J."/>
            <person name="Schmutz J."/>
            <person name="Soltis P."/>
            <person name="Soltis D."/>
            <person name="Chen Z.-H."/>
        </authorList>
    </citation>
    <scope>NUCLEOTIDE SEQUENCE</scope>
    <source>
        <strain evidence="2">Whitten #5841</strain>
        <tissue evidence="2">Leaf</tissue>
    </source>
</reference>
<dbReference type="Pfam" id="PF00106">
    <property type="entry name" value="adh_short"/>
    <property type="match status" value="1"/>
</dbReference>
<dbReference type="GO" id="GO:0030148">
    <property type="term" value="P:sphingolipid biosynthetic process"/>
    <property type="evidence" value="ECO:0007669"/>
    <property type="project" value="TreeGrafter"/>
</dbReference>
<dbReference type="PRINTS" id="PR00081">
    <property type="entry name" value="GDHRDH"/>
</dbReference>
<sequence length="352" mass="38369">MAVQLDASALMWYAPLAVLVVGVAFWALTRRPKMHIPSLKGKHVVITGGSSGIGLCIARQCAAEGAFLTLMARTTSKLEDAKSQIVSSLNVPPDSIALKSVDVSNAEAISAAITESFAWRPIDVLICSAGILEANFIDDAKPSKLEEIARINILGVMFPIQAVIPLMKRRCKEHPSSIVIIGSLSSSIFLYGSNMYTPSKYALKGLAELLKFELLPFNIGVTMSCPAFTQTPMLEEVEKEATAFIQLGERIYLGAKRECPEQVARLTIDAFKRNVFFVSTNLTGMLVRVTGRGFLPAESFSTFLLELILVVPLRILTYLWLLNAKHVLLTSEVPSLKKTQPTSSLAQKPVNS</sequence>
<comment type="caution">
    <text evidence="2">The sequence shown here is derived from an EMBL/GenBank/DDBJ whole genome shotgun (WGS) entry which is preliminary data.</text>
</comment>
<keyword evidence="1" id="KW-0812">Transmembrane</keyword>
<organism evidence="2 3">
    <name type="scientific">Ceratopteris richardii</name>
    <name type="common">Triangle waterfern</name>
    <dbReference type="NCBI Taxonomy" id="49495"/>
    <lineage>
        <taxon>Eukaryota</taxon>
        <taxon>Viridiplantae</taxon>
        <taxon>Streptophyta</taxon>
        <taxon>Embryophyta</taxon>
        <taxon>Tracheophyta</taxon>
        <taxon>Polypodiopsida</taxon>
        <taxon>Polypodiidae</taxon>
        <taxon>Polypodiales</taxon>
        <taxon>Pteridineae</taxon>
        <taxon>Pteridaceae</taxon>
        <taxon>Parkerioideae</taxon>
        <taxon>Ceratopteris</taxon>
    </lineage>
</organism>
<dbReference type="Gene3D" id="3.40.50.720">
    <property type="entry name" value="NAD(P)-binding Rossmann-like Domain"/>
    <property type="match status" value="1"/>
</dbReference>
<gene>
    <name evidence="2" type="ORF">KP509_28G032300</name>
</gene>
<feature type="transmembrane region" description="Helical" evidence="1">
    <location>
        <begin position="12"/>
        <end position="29"/>
    </location>
</feature>
<dbReference type="PANTHER" id="PTHR43550">
    <property type="entry name" value="3-KETODIHYDROSPHINGOSINE REDUCTASE"/>
    <property type="match status" value="1"/>
</dbReference>
<evidence type="ECO:0000256" key="1">
    <source>
        <dbReference type="SAM" id="Phobius"/>
    </source>
</evidence>
<dbReference type="OrthoDB" id="1919197at2759"/>
<keyword evidence="1" id="KW-0472">Membrane</keyword>
<dbReference type="EMBL" id="CM035433">
    <property type="protein sequence ID" value="KAH7293601.1"/>
    <property type="molecule type" value="Genomic_DNA"/>
</dbReference>
<dbReference type="SUPFAM" id="SSF51735">
    <property type="entry name" value="NAD(P)-binding Rossmann-fold domains"/>
    <property type="match status" value="1"/>
</dbReference>
<dbReference type="Proteomes" id="UP000825935">
    <property type="component" value="Chromosome 28"/>
</dbReference>
<dbReference type="GO" id="GO:0005789">
    <property type="term" value="C:endoplasmic reticulum membrane"/>
    <property type="evidence" value="ECO:0007669"/>
    <property type="project" value="TreeGrafter"/>
</dbReference>
<dbReference type="GO" id="GO:0006666">
    <property type="term" value="P:3-keto-sphinganine metabolic process"/>
    <property type="evidence" value="ECO:0007669"/>
    <property type="project" value="TreeGrafter"/>
</dbReference>
<dbReference type="AlphaFoldDB" id="A0A8T2RCN1"/>
<evidence type="ECO:0000313" key="2">
    <source>
        <dbReference type="EMBL" id="KAH7293601.1"/>
    </source>
</evidence>
<dbReference type="PANTHER" id="PTHR43550:SF12">
    <property type="entry name" value="3-DEHYDROSPHINGANINE REDUCTASE"/>
    <property type="match status" value="1"/>
</dbReference>
<proteinExistence type="predicted"/>
<accession>A0A8T2RCN1</accession>
<protein>
    <submittedName>
        <fullName evidence="2">Uncharacterized protein</fullName>
    </submittedName>
</protein>
<dbReference type="InterPro" id="IPR036291">
    <property type="entry name" value="NAD(P)-bd_dom_sf"/>
</dbReference>
<dbReference type="GO" id="GO:0047560">
    <property type="term" value="F:3-dehydrosphinganine reductase activity"/>
    <property type="evidence" value="ECO:0007669"/>
    <property type="project" value="TreeGrafter"/>
</dbReference>